<evidence type="ECO:0000256" key="2">
    <source>
        <dbReference type="ARBA" id="ARBA00007236"/>
    </source>
</evidence>
<feature type="region of interest" description="Disordered" evidence="6">
    <location>
        <begin position="186"/>
        <end position="213"/>
    </location>
</feature>
<dbReference type="InterPro" id="IPR029034">
    <property type="entry name" value="Cystine-knot_cytokine"/>
</dbReference>
<dbReference type="GO" id="GO:0005125">
    <property type="term" value="F:cytokine activity"/>
    <property type="evidence" value="ECO:0007669"/>
    <property type="project" value="UniProtKB-KW"/>
</dbReference>
<protein>
    <submittedName>
        <fullName evidence="7">Interleukin 17d</fullName>
    </submittedName>
</protein>
<proteinExistence type="inferred from homology"/>
<reference evidence="7" key="3">
    <citation type="submission" date="2025-09" db="UniProtKB">
        <authorList>
            <consortium name="Ensembl"/>
        </authorList>
    </citation>
    <scope>IDENTIFICATION</scope>
</reference>
<dbReference type="InterPro" id="IPR010345">
    <property type="entry name" value="IL-17_fam"/>
</dbReference>
<feature type="compositionally biased region" description="Polar residues" evidence="6">
    <location>
        <begin position="190"/>
        <end position="213"/>
    </location>
</feature>
<comment type="similarity">
    <text evidence="2">Belongs to the IL-17 family.</text>
</comment>
<dbReference type="FunFam" id="2.10.90.10:FF:000044">
    <property type="entry name" value="Interleukin 17D"/>
    <property type="match status" value="1"/>
</dbReference>
<dbReference type="PRINTS" id="PR01932">
    <property type="entry name" value="INTRLEUKIN17"/>
</dbReference>
<accession>A0A665UT72</accession>
<evidence type="ECO:0000256" key="1">
    <source>
        <dbReference type="ARBA" id="ARBA00004613"/>
    </source>
</evidence>
<dbReference type="GO" id="GO:0005615">
    <property type="term" value="C:extracellular space"/>
    <property type="evidence" value="ECO:0007669"/>
    <property type="project" value="UniProtKB-KW"/>
</dbReference>
<gene>
    <name evidence="7" type="primary">il17d</name>
</gene>
<dbReference type="InterPro" id="IPR020440">
    <property type="entry name" value="IL-17_chr"/>
</dbReference>
<dbReference type="Gene3D" id="2.10.90.10">
    <property type="entry name" value="Cystine-knot cytokines"/>
    <property type="match status" value="1"/>
</dbReference>
<sequence>DCNREPKTQNSLFLICSSSLNSDTERAARVRKKAPRTRSCLDLPEEILEQMFGRLSVGVMSAFHHALELEPQDKLNRTCPTTTRSGTDSKARLPVNLRSVSPWAYRISYDPTRYPRYIPEAYCLCKGCLLGPLGEETDRLRSAPVFAPSVILRRTGSCVGGRHSYTEVYVSVPVGCTCVPLPDKGRDGHGSNQRLNASRQIRTTFSENETNID</sequence>
<evidence type="ECO:0000256" key="5">
    <source>
        <dbReference type="ARBA" id="ARBA00022729"/>
    </source>
</evidence>
<comment type="subcellular location">
    <subcellularLocation>
        <location evidence="1">Secreted</location>
    </subcellularLocation>
</comment>
<reference evidence="7" key="2">
    <citation type="submission" date="2025-08" db="UniProtKB">
        <authorList>
            <consortium name="Ensembl"/>
        </authorList>
    </citation>
    <scope>IDENTIFICATION</scope>
</reference>
<evidence type="ECO:0000313" key="8">
    <source>
        <dbReference type="Proteomes" id="UP000472264"/>
    </source>
</evidence>
<dbReference type="Pfam" id="PF06083">
    <property type="entry name" value="IL17"/>
    <property type="match status" value="1"/>
</dbReference>
<name>A0A665UT72_ECHNA</name>
<evidence type="ECO:0000256" key="3">
    <source>
        <dbReference type="ARBA" id="ARBA00022514"/>
    </source>
</evidence>
<evidence type="ECO:0000313" key="7">
    <source>
        <dbReference type="Ensembl" id="ENSENLP00000022576.1"/>
    </source>
</evidence>
<dbReference type="GO" id="GO:0006954">
    <property type="term" value="P:inflammatory response"/>
    <property type="evidence" value="ECO:0007669"/>
    <property type="project" value="InterPro"/>
</dbReference>
<dbReference type="FunCoup" id="A0A665UT72">
    <property type="interactions" value="610"/>
</dbReference>
<dbReference type="AlphaFoldDB" id="A0A665UT72"/>
<evidence type="ECO:0000256" key="6">
    <source>
        <dbReference type="SAM" id="MobiDB-lite"/>
    </source>
</evidence>
<dbReference type="Proteomes" id="UP000472264">
    <property type="component" value="Chromosome 21"/>
</dbReference>
<keyword evidence="4" id="KW-0964">Secreted</keyword>
<reference evidence="7" key="1">
    <citation type="submission" date="2021-04" db="EMBL/GenBank/DDBJ databases">
        <authorList>
            <consortium name="Wellcome Sanger Institute Data Sharing"/>
        </authorList>
    </citation>
    <scope>NUCLEOTIDE SEQUENCE [LARGE SCALE GENOMIC DNA]</scope>
</reference>
<keyword evidence="8" id="KW-1185">Reference proteome</keyword>
<keyword evidence="3" id="KW-0202">Cytokine</keyword>
<dbReference type="Ensembl" id="ENSENLT00000023339.1">
    <property type="protein sequence ID" value="ENSENLP00000022576.1"/>
    <property type="gene ID" value="ENSENLG00000010245.1"/>
</dbReference>
<dbReference type="SUPFAM" id="SSF57501">
    <property type="entry name" value="Cystine-knot cytokines"/>
    <property type="match status" value="1"/>
</dbReference>
<evidence type="ECO:0000256" key="4">
    <source>
        <dbReference type="ARBA" id="ARBA00022525"/>
    </source>
</evidence>
<organism evidence="7 8">
    <name type="scientific">Echeneis naucrates</name>
    <name type="common">Live sharksucker</name>
    <dbReference type="NCBI Taxonomy" id="173247"/>
    <lineage>
        <taxon>Eukaryota</taxon>
        <taxon>Metazoa</taxon>
        <taxon>Chordata</taxon>
        <taxon>Craniata</taxon>
        <taxon>Vertebrata</taxon>
        <taxon>Euteleostomi</taxon>
        <taxon>Actinopterygii</taxon>
        <taxon>Neopterygii</taxon>
        <taxon>Teleostei</taxon>
        <taxon>Neoteleostei</taxon>
        <taxon>Acanthomorphata</taxon>
        <taxon>Carangaria</taxon>
        <taxon>Carangiformes</taxon>
        <taxon>Echeneidae</taxon>
        <taxon>Echeneis</taxon>
    </lineage>
</organism>
<dbReference type="InParanoid" id="A0A665UT72"/>
<keyword evidence="5" id="KW-0732">Signal</keyword>